<dbReference type="InterPro" id="IPR011992">
    <property type="entry name" value="EF-hand-dom_pair"/>
</dbReference>
<evidence type="ECO:0000313" key="6">
    <source>
        <dbReference type="Proteomes" id="UP001498398"/>
    </source>
</evidence>
<evidence type="ECO:0000256" key="1">
    <source>
        <dbReference type="SAM" id="Coils"/>
    </source>
</evidence>
<reference evidence="5 6" key="1">
    <citation type="submission" date="2024-01" db="EMBL/GenBank/DDBJ databases">
        <title>A draft genome for the cacao thread blight pathogen Marasmiellus scandens.</title>
        <authorList>
            <person name="Baruah I.K."/>
            <person name="Leung J."/>
            <person name="Bukari Y."/>
            <person name="Amoako-Attah I."/>
            <person name="Meinhardt L.W."/>
            <person name="Bailey B.A."/>
            <person name="Cohen S.P."/>
        </authorList>
    </citation>
    <scope>NUCLEOTIDE SEQUENCE [LARGE SCALE GENOMIC DNA]</scope>
    <source>
        <strain evidence="5 6">GH-19</strain>
    </source>
</reference>
<sequence>MFKSSPEETVLVAQILAQLQVKRKRCEEESVPVEDVFNLLQGAKLSDDILWHVLSIADRNEKGKLERQDLGVAVRLIGWAQIGVEVSWDWINRCGPTAVISGLPVLREPGYSRGLAEPSIRRQNDNTCHCYPPFSSQKRAKYVRVFMKNKPVDGRLGAQRVWSAFVLSKLSWLTLADIWDIVDVEDSGDLTMSEFLIAMYFIDGLMYKKFTTLPSTIPAHIYEQAVYPNTDDTLSDLQHQSRSRKNRRGGKQRWGISIAIQSTASAHLGSLDPGGTGRITIGAFMDYFDEQCFPSSDSTQIWKIVNVSEKQTISKDEYAVALFLFHRKLVGVALPVSLPPILVPPSIRSLPPFQSLNFNDGWDSKAETPTEWHISDSVRVNAVRIFSVLDFKSQGFVEQSSVICFMKESKLPAQDLTQIWKLTGLAKTINVTPLLFTITLFFIHWRLADLDLPKSLPEILKSSTQTADPLVTHDISIDPKALSSVQDCRRSLRELTTENQRLRQHRLSLDQDGTSAPVTAPIFTSPTRPHRPPPRPISVPLSELDASFDLNTSWGTPENDAASEDLRSEVDQLRLMIQSLMADNETLRNSVHQIQARDDAPVQNISANAGEDEDLPPPPPYEEWISDSNPQ</sequence>
<feature type="domain" description="EH" evidence="3">
    <location>
        <begin position="384"/>
        <end position="467"/>
    </location>
</feature>
<dbReference type="InterPro" id="IPR002048">
    <property type="entry name" value="EF_hand_dom"/>
</dbReference>
<name>A0ABR1JRB4_9AGAR</name>
<evidence type="ECO:0000256" key="2">
    <source>
        <dbReference type="SAM" id="MobiDB-lite"/>
    </source>
</evidence>
<feature type="coiled-coil region" evidence="1">
    <location>
        <begin position="485"/>
        <end position="512"/>
    </location>
</feature>
<dbReference type="EMBL" id="JBANRG010000007">
    <property type="protein sequence ID" value="KAK7464704.1"/>
    <property type="molecule type" value="Genomic_DNA"/>
</dbReference>
<dbReference type="Pfam" id="PF12763">
    <property type="entry name" value="EH"/>
    <property type="match status" value="1"/>
</dbReference>
<comment type="caution">
    <text evidence="5">The sequence shown here is derived from an EMBL/GenBank/DDBJ whole genome shotgun (WGS) entry which is preliminary data.</text>
</comment>
<feature type="compositionally biased region" description="Basic residues" evidence="2">
    <location>
        <begin position="241"/>
        <end position="251"/>
    </location>
</feature>
<feature type="domain" description="EF-hand" evidence="4">
    <location>
        <begin position="45"/>
        <end position="80"/>
    </location>
</feature>
<proteinExistence type="predicted"/>
<protein>
    <submittedName>
        <fullName evidence="5">Uncharacterized protein</fullName>
    </submittedName>
</protein>
<keyword evidence="6" id="KW-1185">Reference proteome</keyword>
<feature type="compositionally biased region" description="Polar residues" evidence="2">
    <location>
        <begin position="513"/>
        <end position="525"/>
    </location>
</feature>
<feature type="domain" description="EH" evidence="3">
    <location>
        <begin position="138"/>
        <end position="228"/>
    </location>
</feature>
<feature type="domain" description="EH" evidence="3">
    <location>
        <begin position="293"/>
        <end position="349"/>
    </location>
</feature>
<gene>
    <name evidence="5" type="ORF">VKT23_005911</name>
</gene>
<dbReference type="SMART" id="SM00027">
    <property type="entry name" value="EH"/>
    <property type="match status" value="3"/>
</dbReference>
<organism evidence="5 6">
    <name type="scientific">Marasmiellus scandens</name>
    <dbReference type="NCBI Taxonomy" id="2682957"/>
    <lineage>
        <taxon>Eukaryota</taxon>
        <taxon>Fungi</taxon>
        <taxon>Dikarya</taxon>
        <taxon>Basidiomycota</taxon>
        <taxon>Agaricomycotina</taxon>
        <taxon>Agaricomycetes</taxon>
        <taxon>Agaricomycetidae</taxon>
        <taxon>Agaricales</taxon>
        <taxon>Marasmiineae</taxon>
        <taxon>Omphalotaceae</taxon>
        <taxon>Marasmiellus</taxon>
    </lineage>
</organism>
<dbReference type="PANTHER" id="PTHR11216">
    <property type="entry name" value="EH DOMAIN"/>
    <property type="match status" value="1"/>
</dbReference>
<dbReference type="PROSITE" id="PS50222">
    <property type="entry name" value="EF_HAND_2"/>
    <property type="match status" value="1"/>
</dbReference>
<feature type="region of interest" description="Disordered" evidence="2">
    <location>
        <begin position="596"/>
        <end position="631"/>
    </location>
</feature>
<dbReference type="Proteomes" id="UP001498398">
    <property type="component" value="Unassembled WGS sequence"/>
</dbReference>
<evidence type="ECO:0000259" key="4">
    <source>
        <dbReference type="PROSITE" id="PS50222"/>
    </source>
</evidence>
<feature type="region of interest" description="Disordered" evidence="2">
    <location>
        <begin position="513"/>
        <end position="535"/>
    </location>
</feature>
<evidence type="ECO:0000313" key="5">
    <source>
        <dbReference type="EMBL" id="KAK7464704.1"/>
    </source>
</evidence>
<accession>A0ABR1JRB4</accession>
<dbReference type="SUPFAM" id="SSF47473">
    <property type="entry name" value="EF-hand"/>
    <property type="match status" value="4"/>
</dbReference>
<keyword evidence="1" id="KW-0175">Coiled coil</keyword>
<dbReference type="Gene3D" id="1.10.238.10">
    <property type="entry name" value="EF-hand"/>
    <property type="match status" value="4"/>
</dbReference>
<dbReference type="PROSITE" id="PS50031">
    <property type="entry name" value="EH"/>
    <property type="match status" value="3"/>
</dbReference>
<dbReference type="InterPro" id="IPR000261">
    <property type="entry name" value="EH_dom"/>
</dbReference>
<evidence type="ECO:0000259" key="3">
    <source>
        <dbReference type="PROSITE" id="PS50031"/>
    </source>
</evidence>
<feature type="region of interest" description="Disordered" evidence="2">
    <location>
        <begin position="233"/>
        <end position="252"/>
    </location>
</feature>